<evidence type="ECO:0000256" key="4">
    <source>
        <dbReference type="ARBA" id="ARBA00022490"/>
    </source>
</evidence>
<dbReference type="GO" id="GO:0033309">
    <property type="term" value="C:SBF transcription complex"/>
    <property type="evidence" value="ECO:0007669"/>
    <property type="project" value="TreeGrafter"/>
</dbReference>
<dbReference type="Proteomes" id="UP000593566">
    <property type="component" value="Unassembled WGS sequence"/>
</dbReference>
<dbReference type="AlphaFoldDB" id="A0A8H6CBS3"/>
<evidence type="ECO:0000256" key="7">
    <source>
        <dbReference type="ARBA" id="ARBA00023163"/>
    </source>
</evidence>
<dbReference type="GO" id="GO:0005737">
    <property type="term" value="C:cytoplasm"/>
    <property type="evidence" value="ECO:0007669"/>
    <property type="project" value="UniProtKB-SubCell"/>
</dbReference>
<feature type="region of interest" description="Disordered" evidence="9">
    <location>
        <begin position="385"/>
        <end position="460"/>
    </location>
</feature>
<keyword evidence="8" id="KW-0539">Nucleus</keyword>
<evidence type="ECO:0000256" key="8">
    <source>
        <dbReference type="ARBA" id="ARBA00023242"/>
    </source>
</evidence>
<comment type="caution">
    <text evidence="10">The sequence shown here is derived from an EMBL/GenBank/DDBJ whole genome shotgun (WGS) entry which is preliminary data.</text>
</comment>
<evidence type="ECO:0000256" key="6">
    <source>
        <dbReference type="ARBA" id="ARBA00023015"/>
    </source>
</evidence>
<organism evidence="10 11">
    <name type="scientific">Letharia lupina</name>
    <dbReference type="NCBI Taxonomy" id="560253"/>
    <lineage>
        <taxon>Eukaryota</taxon>
        <taxon>Fungi</taxon>
        <taxon>Dikarya</taxon>
        <taxon>Ascomycota</taxon>
        <taxon>Pezizomycotina</taxon>
        <taxon>Lecanoromycetes</taxon>
        <taxon>OSLEUM clade</taxon>
        <taxon>Lecanoromycetidae</taxon>
        <taxon>Lecanorales</taxon>
        <taxon>Lecanorineae</taxon>
        <taxon>Parmeliaceae</taxon>
        <taxon>Letharia</taxon>
    </lineage>
</organism>
<feature type="compositionally biased region" description="Polar residues" evidence="9">
    <location>
        <begin position="60"/>
        <end position="72"/>
    </location>
</feature>
<feature type="region of interest" description="Disordered" evidence="9">
    <location>
        <begin position="230"/>
        <end position="263"/>
    </location>
</feature>
<name>A0A8H6CBS3_9LECA</name>
<keyword evidence="7" id="KW-0804">Transcription</keyword>
<evidence type="ECO:0000256" key="3">
    <source>
        <dbReference type="ARBA" id="ARBA00006922"/>
    </source>
</evidence>
<feature type="region of interest" description="Disordered" evidence="9">
    <location>
        <begin position="101"/>
        <end position="154"/>
    </location>
</feature>
<dbReference type="EMBL" id="JACCJB010000016">
    <property type="protein sequence ID" value="KAF6220648.1"/>
    <property type="molecule type" value="Genomic_DNA"/>
</dbReference>
<dbReference type="InterPro" id="IPR013734">
    <property type="entry name" value="TF_Nrm1/Whi5"/>
</dbReference>
<accession>A0A8H6CBS3</accession>
<dbReference type="GO" id="GO:0000082">
    <property type="term" value="P:G1/S transition of mitotic cell cycle"/>
    <property type="evidence" value="ECO:0007669"/>
    <property type="project" value="InterPro"/>
</dbReference>
<evidence type="ECO:0000313" key="10">
    <source>
        <dbReference type="EMBL" id="KAF6220648.1"/>
    </source>
</evidence>
<evidence type="ECO:0000256" key="5">
    <source>
        <dbReference type="ARBA" id="ARBA00022491"/>
    </source>
</evidence>
<feature type="region of interest" description="Disordered" evidence="9">
    <location>
        <begin position="1"/>
        <end position="77"/>
    </location>
</feature>
<evidence type="ECO:0000256" key="2">
    <source>
        <dbReference type="ARBA" id="ARBA00004496"/>
    </source>
</evidence>
<sequence>MATYMNAGQASQEPHTRRTNLVTNARSPSTSQASSGSLSCHKSQLRPNAAGDLDIISPHNAMTRSTSLSNKSSQEDTDRLYLVEPDVSSVDQDENIDGLVTDHALDKVHPSAPKRMANGEVKPSESSLPASPVESSQYGHSRNSSGTSRNSQIGELSNQLRTRLSYAMVKVQNGWQSHNISELESMTSNQASPVSTVSNAHRLYDRHLPAYFPADAPTSIQLSERAAATPDYAHPSPRDSVTTAEHISKHRQHGTFDSTSRPSKVGAAYESFWRDHEASGASRPVEAPTVGPSLAPPANIVARTPRRSDAKKKQPPPLRTDNLGTNSAPITPPPKGQSKIRTPSQQAEVEKDAVETLLFMSSPGNSGYHPPGAFARTPLRNHFERQADQTDSRGFSMPDSARDPCEQPKLSYSPHLRSPPRKRRLSNAEMDKILDEMPDTSSSDDGELQGTRPPPQTVGA</sequence>
<dbReference type="RefSeq" id="XP_037150083.1">
    <property type="nucleotide sequence ID" value="XM_037294005.1"/>
</dbReference>
<feature type="region of interest" description="Disordered" evidence="9">
    <location>
        <begin position="280"/>
        <end position="350"/>
    </location>
</feature>
<dbReference type="GeneID" id="59331493"/>
<dbReference type="Pfam" id="PF08528">
    <property type="entry name" value="Whi5"/>
    <property type="match status" value="1"/>
</dbReference>
<proteinExistence type="inferred from homology"/>
<keyword evidence="4" id="KW-0963">Cytoplasm</keyword>
<gene>
    <name evidence="10" type="ORF">HO133_003081</name>
</gene>
<dbReference type="PANTHER" id="PTHR28246:SF1">
    <property type="entry name" value="G1-SPECIFIC TRANSCRIPTIONAL REPRESSOR WHI5-RELATED"/>
    <property type="match status" value="1"/>
</dbReference>
<reference evidence="10 11" key="1">
    <citation type="journal article" date="2020" name="Genomics">
        <title>Complete, high-quality genomes from long-read metagenomic sequencing of two wolf lichen thalli reveals enigmatic genome architecture.</title>
        <authorList>
            <person name="McKenzie S.K."/>
            <person name="Walston R.F."/>
            <person name="Allen J.L."/>
        </authorList>
    </citation>
    <scope>NUCLEOTIDE SEQUENCE [LARGE SCALE GENOMIC DNA]</scope>
    <source>
        <strain evidence="10">WasteWater1</strain>
    </source>
</reference>
<feature type="compositionally biased region" description="Acidic residues" evidence="9">
    <location>
        <begin position="436"/>
        <end position="447"/>
    </location>
</feature>
<dbReference type="PANTHER" id="PTHR28246">
    <property type="entry name" value="G1-SPECIFIC TRANSCRIPTIONAL REPRESSOR WHI5-RELATED"/>
    <property type="match status" value="1"/>
</dbReference>
<comment type="subcellular location">
    <subcellularLocation>
        <location evidence="2">Cytoplasm</location>
    </subcellularLocation>
    <subcellularLocation>
        <location evidence="1">Nucleus</location>
    </subcellularLocation>
</comment>
<keyword evidence="11" id="KW-1185">Reference proteome</keyword>
<feature type="compositionally biased region" description="Polar residues" evidence="9">
    <location>
        <begin position="124"/>
        <end position="154"/>
    </location>
</feature>
<comment type="similarity">
    <text evidence="3">Belongs to the WHI5/NRM1 family.</text>
</comment>
<evidence type="ECO:0000256" key="9">
    <source>
        <dbReference type="SAM" id="MobiDB-lite"/>
    </source>
</evidence>
<feature type="compositionally biased region" description="Polar residues" evidence="9">
    <location>
        <begin position="1"/>
        <end position="46"/>
    </location>
</feature>
<dbReference type="InterPro" id="IPR039198">
    <property type="entry name" value="Srl3/Whi5"/>
</dbReference>
<keyword evidence="6" id="KW-0805">Transcription regulation</keyword>
<protein>
    <submittedName>
        <fullName evidence="10">Uncharacterized protein</fullName>
    </submittedName>
</protein>
<dbReference type="GO" id="GO:0003712">
    <property type="term" value="F:transcription coregulator activity"/>
    <property type="evidence" value="ECO:0007669"/>
    <property type="project" value="TreeGrafter"/>
</dbReference>
<evidence type="ECO:0000313" key="11">
    <source>
        <dbReference type="Proteomes" id="UP000593566"/>
    </source>
</evidence>
<evidence type="ECO:0000256" key="1">
    <source>
        <dbReference type="ARBA" id="ARBA00004123"/>
    </source>
</evidence>
<keyword evidence="5" id="KW-0678">Repressor</keyword>